<evidence type="ECO:0000313" key="2">
    <source>
        <dbReference type="Proteomes" id="UP000290365"/>
    </source>
</evidence>
<organism evidence="1 2">
    <name type="scientific">Ktedonosporobacter rubrisoli</name>
    <dbReference type="NCBI Taxonomy" id="2509675"/>
    <lineage>
        <taxon>Bacteria</taxon>
        <taxon>Bacillati</taxon>
        <taxon>Chloroflexota</taxon>
        <taxon>Ktedonobacteria</taxon>
        <taxon>Ktedonobacterales</taxon>
        <taxon>Ktedonosporobacteraceae</taxon>
        <taxon>Ktedonosporobacter</taxon>
    </lineage>
</organism>
<dbReference type="EMBL" id="CP035758">
    <property type="protein sequence ID" value="QBD78650.1"/>
    <property type="molecule type" value="Genomic_DNA"/>
</dbReference>
<accession>A0A4P6JTM3</accession>
<dbReference type="AlphaFoldDB" id="A0A4P6JTM3"/>
<gene>
    <name evidence="1" type="ORF">EPA93_22730</name>
</gene>
<reference evidence="1 2" key="1">
    <citation type="submission" date="2019-01" db="EMBL/GenBank/DDBJ databases">
        <title>Ktedonosporobacter rubrisoli SCAWS-G2.</title>
        <authorList>
            <person name="Huang Y."/>
            <person name="Yan B."/>
        </authorList>
    </citation>
    <scope>NUCLEOTIDE SEQUENCE [LARGE SCALE GENOMIC DNA]</scope>
    <source>
        <strain evidence="1 2">SCAWS-G2</strain>
    </source>
</reference>
<dbReference type="Proteomes" id="UP000290365">
    <property type="component" value="Chromosome"/>
</dbReference>
<sequence length="99" mass="11476">MKIWLASSGWLNGYQQIGGRWDLEQFEDDKEYALADDDDDGDETPPANLPVPGKFLTLNKYELDLFTWHFHLVIPHLLQGCVWKHSDCCSDHSCFCHLH</sequence>
<dbReference type="KEGG" id="kbs:EPA93_22730"/>
<dbReference type="RefSeq" id="WP_129889703.1">
    <property type="nucleotide sequence ID" value="NZ_CP035758.1"/>
</dbReference>
<name>A0A4P6JTM3_KTERU</name>
<proteinExistence type="predicted"/>
<evidence type="ECO:0000313" key="1">
    <source>
        <dbReference type="EMBL" id="QBD78650.1"/>
    </source>
</evidence>
<protein>
    <submittedName>
        <fullName evidence="1">Uncharacterized protein</fullName>
    </submittedName>
</protein>
<keyword evidence="2" id="KW-1185">Reference proteome</keyword>